<keyword evidence="1" id="KW-0472">Membrane</keyword>
<reference evidence="2 3" key="1">
    <citation type="submission" date="2016-10" db="EMBL/GenBank/DDBJ databases">
        <authorList>
            <person name="de Groot N.N."/>
        </authorList>
    </citation>
    <scope>NUCLEOTIDE SEQUENCE [LARGE SCALE GENOMIC DNA]</scope>
    <source>
        <strain evidence="2 3">DSM 22024</strain>
    </source>
</reference>
<dbReference type="AlphaFoldDB" id="A0A1H1LTB5"/>
<name>A0A1H1LTB5_9ACTN</name>
<feature type="transmembrane region" description="Helical" evidence="1">
    <location>
        <begin position="167"/>
        <end position="188"/>
    </location>
</feature>
<protein>
    <submittedName>
        <fullName evidence="2">Uncharacterized protein</fullName>
    </submittedName>
</protein>
<dbReference type="OrthoDB" id="4689146at2"/>
<organism evidence="2 3">
    <name type="scientific">Actinopolymorpha singaporensis</name>
    <dbReference type="NCBI Taxonomy" id="117157"/>
    <lineage>
        <taxon>Bacteria</taxon>
        <taxon>Bacillati</taxon>
        <taxon>Actinomycetota</taxon>
        <taxon>Actinomycetes</taxon>
        <taxon>Propionibacteriales</taxon>
        <taxon>Actinopolymorphaceae</taxon>
        <taxon>Actinopolymorpha</taxon>
    </lineage>
</organism>
<proteinExistence type="predicted"/>
<accession>A0A1H1LTB5</accession>
<dbReference type="RefSeq" id="WP_092650185.1">
    <property type="nucleotide sequence ID" value="NZ_LT629732.1"/>
</dbReference>
<evidence type="ECO:0000313" key="2">
    <source>
        <dbReference type="EMBL" id="SDR77771.1"/>
    </source>
</evidence>
<sequence>MRRWTEICAGIVAAAVPTGVGSALGALAGGSSGLVAGLVAGGVPGAVFGWAVAAFVPYDLSSARGLARYATDLTWSLPNTWLGAVLLTGNLLAGNRVVADLSRYGGTVHLARGTLPAVGGVRYVTTVGTVVAGIPGAPDDSPCSTAARALLAHERGHVLQARLLGPAYVPSVLVNYALAAVLPFWWFWHDHAAYPIRSVAAYFQHGVYPHVWNEEWCYRAYGPRR</sequence>
<evidence type="ECO:0000256" key="1">
    <source>
        <dbReference type="SAM" id="Phobius"/>
    </source>
</evidence>
<dbReference type="Proteomes" id="UP000198983">
    <property type="component" value="Chromosome I"/>
</dbReference>
<keyword evidence="3" id="KW-1185">Reference proteome</keyword>
<dbReference type="EMBL" id="LT629732">
    <property type="protein sequence ID" value="SDR77771.1"/>
    <property type="molecule type" value="Genomic_DNA"/>
</dbReference>
<keyword evidence="1" id="KW-0812">Transmembrane</keyword>
<evidence type="ECO:0000313" key="3">
    <source>
        <dbReference type="Proteomes" id="UP000198983"/>
    </source>
</evidence>
<keyword evidence="1" id="KW-1133">Transmembrane helix</keyword>
<feature type="transmembrane region" description="Helical" evidence="1">
    <location>
        <begin position="35"/>
        <end position="58"/>
    </location>
</feature>
<dbReference type="STRING" id="117157.SAMN04489717_0518"/>
<gene>
    <name evidence="2" type="ORF">SAMN04489717_0518</name>
</gene>